<dbReference type="Proteomes" id="UP000317716">
    <property type="component" value="Unassembled WGS sequence"/>
</dbReference>
<feature type="region of interest" description="Disordered" evidence="6">
    <location>
        <begin position="171"/>
        <end position="192"/>
    </location>
</feature>
<dbReference type="InterPro" id="IPR050330">
    <property type="entry name" value="Bact_OuterMem_StrucFunc"/>
</dbReference>
<feature type="domain" description="OmpA-like" evidence="7">
    <location>
        <begin position="370"/>
        <end position="488"/>
    </location>
</feature>
<feature type="compositionally biased region" description="Basic residues" evidence="6">
    <location>
        <begin position="80"/>
        <end position="89"/>
    </location>
</feature>
<accession>A0A538SWC1</accession>
<proteinExistence type="predicted"/>
<dbReference type="Gene3D" id="4.10.1080.10">
    <property type="entry name" value="TSP type-3 repeat"/>
    <property type="match status" value="1"/>
</dbReference>
<evidence type="ECO:0000256" key="2">
    <source>
        <dbReference type="ARBA" id="ARBA00022729"/>
    </source>
</evidence>
<evidence type="ECO:0000256" key="1">
    <source>
        <dbReference type="ARBA" id="ARBA00004442"/>
    </source>
</evidence>
<name>A0A538SWC1_UNCEI</name>
<gene>
    <name evidence="8" type="ORF">E6K72_06080</name>
</gene>
<dbReference type="GO" id="GO:0005509">
    <property type="term" value="F:calcium ion binding"/>
    <property type="evidence" value="ECO:0007669"/>
    <property type="project" value="InterPro"/>
</dbReference>
<dbReference type="PANTHER" id="PTHR30329:SF21">
    <property type="entry name" value="LIPOPROTEIN YIAD-RELATED"/>
    <property type="match status" value="1"/>
</dbReference>
<evidence type="ECO:0000313" key="9">
    <source>
        <dbReference type="Proteomes" id="UP000317716"/>
    </source>
</evidence>
<evidence type="ECO:0000256" key="4">
    <source>
        <dbReference type="ARBA" id="ARBA00023237"/>
    </source>
</evidence>
<dbReference type="InterPro" id="IPR028974">
    <property type="entry name" value="TSP_type-3_rpt"/>
</dbReference>
<keyword evidence="2" id="KW-0732">Signal</keyword>
<evidence type="ECO:0000313" key="8">
    <source>
        <dbReference type="EMBL" id="TMQ55641.1"/>
    </source>
</evidence>
<dbReference type="Gene3D" id="3.30.1330.60">
    <property type="entry name" value="OmpA-like domain"/>
    <property type="match status" value="1"/>
</dbReference>
<dbReference type="GO" id="GO:0009279">
    <property type="term" value="C:cell outer membrane"/>
    <property type="evidence" value="ECO:0007669"/>
    <property type="project" value="UniProtKB-SubCell"/>
</dbReference>
<reference evidence="8 9" key="1">
    <citation type="journal article" date="2019" name="Nat. Microbiol.">
        <title>Mediterranean grassland soil C-N compound turnover is dependent on rainfall and depth, and is mediated by genomically divergent microorganisms.</title>
        <authorList>
            <person name="Diamond S."/>
            <person name="Andeer P.F."/>
            <person name="Li Z."/>
            <person name="Crits-Christoph A."/>
            <person name="Burstein D."/>
            <person name="Anantharaman K."/>
            <person name="Lane K.R."/>
            <person name="Thomas B.C."/>
            <person name="Pan C."/>
            <person name="Northen T.R."/>
            <person name="Banfield J.F."/>
        </authorList>
    </citation>
    <scope>NUCLEOTIDE SEQUENCE [LARGE SCALE GENOMIC DNA]</scope>
    <source>
        <strain evidence="8">WS_2</strain>
    </source>
</reference>
<dbReference type="PROSITE" id="PS51123">
    <property type="entry name" value="OMPA_2"/>
    <property type="match status" value="1"/>
</dbReference>
<organism evidence="8 9">
    <name type="scientific">Eiseniibacteriota bacterium</name>
    <dbReference type="NCBI Taxonomy" id="2212470"/>
    <lineage>
        <taxon>Bacteria</taxon>
        <taxon>Candidatus Eiseniibacteriota</taxon>
    </lineage>
</organism>
<comment type="caution">
    <text evidence="8">The sequence shown here is derived from an EMBL/GenBank/DDBJ whole genome shotgun (WGS) entry which is preliminary data.</text>
</comment>
<evidence type="ECO:0000256" key="3">
    <source>
        <dbReference type="ARBA" id="ARBA00023136"/>
    </source>
</evidence>
<evidence type="ECO:0000256" key="6">
    <source>
        <dbReference type="SAM" id="MobiDB-lite"/>
    </source>
</evidence>
<keyword evidence="3 5" id="KW-0472">Membrane</keyword>
<dbReference type="SUPFAM" id="SSF103647">
    <property type="entry name" value="TSP type-3 repeat"/>
    <property type="match status" value="2"/>
</dbReference>
<dbReference type="EMBL" id="VBOS01000204">
    <property type="protein sequence ID" value="TMQ55641.1"/>
    <property type="molecule type" value="Genomic_DNA"/>
</dbReference>
<dbReference type="CDD" id="cd07185">
    <property type="entry name" value="OmpA_C-like"/>
    <property type="match status" value="1"/>
</dbReference>
<keyword evidence="4" id="KW-0998">Cell outer membrane</keyword>
<evidence type="ECO:0000256" key="5">
    <source>
        <dbReference type="PROSITE-ProRule" id="PRU00473"/>
    </source>
</evidence>
<feature type="compositionally biased region" description="Basic residues" evidence="6">
    <location>
        <begin position="172"/>
        <end position="186"/>
    </location>
</feature>
<sequence length="524" mass="56461">MTSRVSDGSTYRSDCPCAGRSPAAAAPLFLVRGGGRTLWRSVSHDPFEVCAAPAGRRSGGRRLGLGRSGRCADRGPRGRGLGRRRRLQPRRPNAGADRSGLQGRARLPVSAGLHARRPGDLRAEQVRHRVQADAELQHVRPRPALEPAPRGQPGRALPLVRRGLRHEPRAGLHARKAGARRRHARHGAAGERHQPALLRALQWNFFGKVRDQDLDKVRDWLDHCPNTPLGAAVDAHGCPEDADGDGVLDGLDKCPNTPKGCTVDKKGCPSDQDGDGVCDGVDKCPDTPKGCTVDAFGCPADPDSDGVCDGVDKCPNTPKGCTVDAKGCPSDADADGVCDGVDVCPNTPRGYKVDAHGCPIEVNEKETELLDTGMIRLENIQFETKKAVLKPVSITAVEEAARVLQQYPQLKVEIGGHCDNRGSKAMNDTLSDSRARAVLEYVKANFPAIPSSQYSSKGYGFSRPIASNANDAGRARNRRVEFKVLNTGTLRTERNRRHFLRTGESAPPEKLEAPKSAPPDSTKR</sequence>
<dbReference type="GO" id="GO:0007155">
    <property type="term" value="P:cell adhesion"/>
    <property type="evidence" value="ECO:0007669"/>
    <property type="project" value="InterPro"/>
</dbReference>
<dbReference type="SUPFAM" id="SSF103088">
    <property type="entry name" value="OmpA-like"/>
    <property type="match status" value="1"/>
</dbReference>
<evidence type="ECO:0000259" key="7">
    <source>
        <dbReference type="PROSITE" id="PS51123"/>
    </source>
</evidence>
<dbReference type="InterPro" id="IPR006664">
    <property type="entry name" value="OMP_bac"/>
</dbReference>
<protein>
    <submittedName>
        <fullName evidence="8">OmpA family protein</fullName>
    </submittedName>
</protein>
<comment type="subcellular location">
    <subcellularLocation>
        <location evidence="1">Cell outer membrane</location>
    </subcellularLocation>
</comment>
<dbReference type="PRINTS" id="PR01021">
    <property type="entry name" value="OMPADOMAIN"/>
</dbReference>
<dbReference type="InterPro" id="IPR003367">
    <property type="entry name" value="Thrombospondin_3-like_rpt"/>
</dbReference>
<feature type="region of interest" description="Disordered" evidence="6">
    <location>
        <begin position="51"/>
        <end position="106"/>
    </location>
</feature>
<dbReference type="Pfam" id="PF00691">
    <property type="entry name" value="OmpA"/>
    <property type="match status" value="1"/>
</dbReference>
<dbReference type="PANTHER" id="PTHR30329">
    <property type="entry name" value="STATOR ELEMENT OF FLAGELLAR MOTOR COMPLEX"/>
    <property type="match status" value="1"/>
</dbReference>
<dbReference type="InterPro" id="IPR036737">
    <property type="entry name" value="OmpA-like_sf"/>
</dbReference>
<dbReference type="AlphaFoldDB" id="A0A538SWC1"/>
<feature type="region of interest" description="Disordered" evidence="6">
    <location>
        <begin position="495"/>
        <end position="524"/>
    </location>
</feature>
<dbReference type="InterPro" id="IPR006665">
    <property type="entry name" value="OmpA-like"/>
</dbReference>
<dbReference type="Pfam" id="PF02412">
    <property type="entry name" value="TSP_3"/>
    <property type="match status" value="2"/>
</dbReference>